<evidence type="ECO:0000256" key="1">
    <source>
        <dbReference type="SAM" id="SignalP"/>
    </source>
</evidence>
<dbReference type="PANTHER" id="PTHR38847">
    <property type="match status" value="1"/>
</dbReference>
<evidence type="ECO:0000313" key="3">
    <source>
        <dbReference type="Proteomes" id="UP000292564"/>
    </source>
</evidence>
<feature type="chain" id="PRO_5020466002" evidence="1">
    <location>
        <begin position="18"/>
        <end position="202"/>
    </location>
</feature>
<organism evidence="2 3">
    <name type="scientific">Krasilnikovia cinnamomea</name>
    <dbReference type="NCBI Taxonomy" id="349313"/>
    <lineage>
        <taxon>Bacteria</taxon>
        <taxon>Bacillati</taxon>
        <taxon>Actinomycetota</taxon>
        <taxon>Actinomycetes</taxon>
        <taxon>Micromonosporales</taxon>
        <taxon>Micromonosporaceae</taxon>
        <taxon>Krasilnikovia</taxon>
    </lineage>
</organism>
<protein>
    <submittedName>
        <fullName evidence="2">Uncharacterized protein DUF4360</fullName>
    </submittedName>
</protein>
<dbReference type="RefSeq" id="WP_130509668.1">
    <property type="nucleotide sequence ID" value="NZ_SHKY01000001.1"/>
</dbReference>
<gene>
    <name evidence="2" type="ORF">EV385_2577</name>
</gene>
<dbReference type="OrthoDB" id="482707at2"/>
<dbReference type="InterPro" id="IPR025649">
    <property type="entry name" value="DUF4360"/>
</dbReference>
<proteinExistence type="predicted"/>
<evidence type="ECO:0000313" key="2">
    <source>
        <dbReference type="EMBL" id="RZU50793.1"/>
    </source>
</evidence>
<name>A0A4Q7ZKD8_9ACTN</name>
<reference evidence="2 3" key="1">
    <citation type="submission" date="2019-02" db="EMBL/GenBank/DDBJ databases">
        <title>Sequencing the genomes of 1000 actinobacteria strains.</title>
        <authorList>
            <person name="Klenk H.-P."/>
        </authorList>
    </citation>
    <scope>NUCLEOTIDE SEQUENCE [LARGE SCALE GENOMIC DNA]</scope>
    <source>
        <strain evidence="2 3">DSM 45162</strain>
    </source>
</reference>
<dbReference type="Pfam" id="PF14273">
    <property type="entry name" value="DUF4360"/>
    <property type="match status" value="1"/>
</dbReference>
<dbReference type="PANTHER" id="PTHR38847:SF1">
    <property type="entry name" value="PSEUDOURIDINE SYNTHASE RSUA_RLUA-LIKE DOMAIN-CONTAINING PROTEIN"/>
    <property type="match status" value="1"/>
</dbReference>
<sequence>MRRALLAGLLIAPVLPAAPPSPPDGVVIEVVSASGSSCRPGTVAVAISPDREAFTVTYSEYLAAAGGDAKTGDATQKCKLTVQLQVPAGVTYAVTQADYRGFASLASGANAALRASYRFQGDPQPTPVEHPFPGPYADNWQVTDRTDPVVFGPCGKGRKFTIDTELVVDAGTAPNQTSFIVMDSTDGSFGTTYRLAWRSCTG</sequence>
<feature type="signal peptide" evidence="1">
    <location>
        <begin position="1"/>
        <end position="17"/>
    </location>
</feature>
<keyword evidence="3" id="KW-1185">Reference proteome</keyword>
<keyword evidence="1" id="KW-0732">Signal</keyword>
<dbReference type="Proteomes" id="UP000292564">
    <property type="component" value="Unassembled WGS sequence"/>
</dbReference>
<comment type="caution">
    <text evidence="2">The sequence shown here is derived from an EMBL/GenBank/DDBJ whole genome shotgun (WGS) entry which is preliminary data.</text>
</comment>
<dbReference type="AlphaFoldDB" id="A0A4Q7ZKD8"/>
<accession>A0A4Q7ZKD8</accession>
<dbReference type="EMBL" id="SHKY01000001">
    <property type="protein sequence ID" value="RZU50793.1"/>
    <property type="molecule type" value="Genomic_DNA"/>
</dbReference>